<protein>
    <submittedName>
        <fullName evidence="2">HPt (Histidine-containing phosphotransfer) domain-containing protein</fullName>
    </submittedName>
</protein>
<dbReference type="Proteomes" id="UP000198838">
    <property type="component" value="Unassembled WGS sequence"/>
</dbReference>
<dbReference type="InterPro" id="IPR036641">
    <property type="entry name" value="HPT_dom_sf"/>
</dbReference>
<feature type="domain" description="HPt" evidence="1">
    <location>
        <begin position="41"/>
        <end position="101"/>
    </location>
</feature>
<accession>A0A1I0V0D3</accession>
<dbReference type="STRING" id="1120918.SAMN05216249_10172"/>
<organism evidence="2 3">
    <name type="scientific">Acetitomaculum ruminis DSM 5522</name>
    <dbReference type="NCBI Taxonomy" id="1120918"/>
    <lineage>
        <taxon>Bacteria</taxon>
        <taxon>Bacillati</taxon>
        <taxon>Bacillota</taxon>
        <taxon>Clostridia</taxon>
        <taxon>Lachnospirales</taxon>
        <taxon>Lachnospiraceae</taxon>
        <taxon>Acetitomaculum</taxon>
    </lineage>
</organism>
<dbReference type="SUPFAM" id="SSF47226">
    <property type="entry name" value="Histidine-containing phosphotransfer domain, HPT domain"/>
    <property type="match status" value="1"/>
</dbReference>
<name>A0A1I0V0D3_9FIRM</name>
<dbReference type="InterPro" id="IPR008207">
    <property type="entry name" value="Sig_transdc_His_kin_Hpt_dom"/>
</dbReference>
<sequence length="117" mass="13203">MNAETRNSLIAIGADIEGTMDRFLNNEELYVKFLKKFLDDENFSILEKSLKEANYDDAFSSSHTLKGVSANLGLNGLTDAVSPLVEKLRAKDFNDLDSMFEKVSEKYHAFIDVIKTM</sequence>
<dbReference type="Gene3D" id="1.20.120.160">
    <property type="entry name" value="HPT domain"/>
    <property type="match status" value="1"/>
</dbReference>
<keyword evidence="3" id="KW-1185">Reference proteome</keyword>
<dbReference type="AlphaFoldDB" id="A0A1I0V0D3"/>
<dbReference type="RefSeq" id="WP_092869795.1">
    <property type="nucleotide sequence ID" value="NZ_FOJY01000001.1"/>
</dbReference>
<dbReference type="EMBL" id="FOJY01000001">
    <property type="protein sequence ID" value="SFA69487.1"/>
    <property type="molecule type" value="Genomic_DNA"/>
</dbReference>
<proteinExistence type="predicted"/>
<dbReference type="OrthoDB" id="1669200at2"/>
<dbReference type="GO" id="GO:0000160">
    <property type="term" value="P:phosphorelay signal transduction system"/>
    <property type="evidence" value="ECO:0007669"/>
    <property type="project" value="InterPro"/>
</dbReference>
<evidence type="ECO:0000313" key="3">
    <source>
        <dbReference type="Proteomes" id="UP000198838"/>
    </source>
</evidence>
<evidence type="ECO:0000313" key="2">
    <source>
        <dbReference type="EMBL" id="SFA69487.1"/>
    </source>
</evidence>
<dbReference type="Pfam" id="PF01627">
    <property type="entry name" value="Hpt"/>
    <property type="match status" value="1"/>
</dbReference>
<gene>
    <name evidence="2" type="ORF">SAMN05216249_10172</name>
</gene>
<evidence type="ECO:0000259" key="1">
    <source>
        <dbReference type="Pfam" id="PF01627"/>
    </source>
</evidence>
<reference evidence="2 3" key="1">
    <citation type="submission" date="2016-10" db="EMBL/GenBank/DDBJ databases">
        <authorList>
            <person name="de Groot N.N."/>
        </authorList>
    </citation>
    <scope>NUCLEOTIDE SEQUENCE [LARGE SCALE GENOMIC DNA]</scope>
    <source>
        <strain evidence="2 3">DSM 5522</strain>
    </source>
</reference>